<evidence type="ECO:0000313" key="2">
    <source>
        <dbReference type="EMBL" id="QDE32653.1"/>
    </source>
</evidence>
<dbReference type="KEGG" id="spol:FH971_17810"/>
<sequence>MTNMNQNTDPNMPIRVMLLISLYVVVSVIAIWRASTFQAFDLITLGVIPALIGLVKRAPWTKVLLLSYAGLQTLGFAAITTTAMIAYQITPDDVKLVFQGYNIPLFPLWLLLLSLVVFQWWVGLSSATRDYLIEK</sequence>
<accession>A0A4Y5YJK0</accession>
<evidence type="ECO:0000256" key="1">
    <source>
        <dbReference type="SAM" id="Phobius"/>
    </source>
</evidence>
<reference evidence="2 3" key="1">
    <citation type="submission" date="2019-06" db="EMBL/GenBank/DDBJ databases">
        <title>The genome of Shewanella sp. SM1901.</title>
        <authorList>
            <person name="Cha Q."/>
        </authorList>
    </citation>
    <scope>NUCLEOTIDE SEQUENCE [LARGE SCALE GENOMIC DNA]</scope>
    <source>
        <strain evidence="2 3">SM1901</strain>
    </source>
</reference>
<name>A0A4Y5YJK0_9GAMM</name>
<keyword evidence="1" id="KW-0472">Membrane</keyword>
<protein>
    <submittedName>
        <fullName evidence="2">Uncharacterized protein</fullName>
    </submittedName>
</protein>
<proteinExistence type="predicted"/>
<feature type="transmembrane region" description="Helical" evidence="1">
    <location>
        <begin position="38"/>
        <end position="56"/>
    </location>
</feature>
<evidence type="ECO:0000313" key="3">
    <source>
        <dbReference type="Proteomes" id="UP000319809"/>
    </source>
</evidence>
<organism evidence="2 3">
    <name type="scientific">Shewanella polaris</name>
    <dbReference type="NCBI Taxonomy" id="2588449"/>
    <lineage>
        <taxon>Bacteria</taxon>
        <taxon>Pseudomonadati</taxon>
        <taxon>Pseudomonadota</taxon>
        <taxon>Gammaproteobacteria</taxon>
        <taxon>Alteromonadales</taxon>
        <taxon>Shewanellaceae</taxon>
        <taxon>Shewanella</taxon>
    </lineage>
</organism>
<keyword evidence="1" id="KW-0812">Transmembrane</keyword>
<feature type="transmembrane region" description="Helical" evidence="1">
    <location>
        <begin position="101"/>
        <end position="122"/>
    </location>
</feature>
<gene>
    <name evidence="2" type="ORF">FH971_17810</name>
</gene>
<keyword evidence="1" id="KW-1133">Transmembrane helix</keyword>
<dbReference type="AlphaFoldDB" id="A0A4Y5YJK0"/>
<feature type="transmembrane region" description="Helical" evidence="1">
    <location>
        <begin position="63"/>
        <end position="89"/>
    </location>
</feature>
<dbReference type="Proteomes" id="UP000319809">
    <property type="component" value="Chromosome"/>
</dbReference>
<keyword evidence="3" id="KW-1185">Reference proteome</keyword>
<feature type="transmembrane region" description="Helical" evidence="1">
    <location>
        <begin position="12"/>
        <end position="32"/>
    </location>
</feature>
<dbReference type="EMBL" id="CP041036">
    <property type="protein sequence ID" value="QDE32653.1"/>
    <property type="molecule type" value="Genomic_DNA"/>
</dbReference>